<name>A0ABQ1HRD1_9GAMM</name>
<dbReference type="Pfam" id="PF01370">
    <property type="entry name" value="Epimerase"/>
    <property type="match status" value="1"/>
</dbReference>
<evidence type="ECO:0000313" key="2">
    <source>
        <dbReference type="EMBL" id="GGA85958.1"/>
    </source>
</evidence>
<evidence type="ECO:0000313" key="3">
    <source>
        <dbReference type="Proteomes" id="UP000623419"/>
    </source>
</evidence>
<sequence length="276" mass="29079">MMAGVGQAGPVVVAGAGDVGGRLAARLAGEGTEVLALRRRLPGQVPDGVRAMAVDLVSGQGLAALPRQAAALVFCAAPDQRDETAYRALYVDGLARLMAACEAPRILFVSSTAVYAQHRGEWVDERTPASPVAFNGRVLRQAERLLDGRAGASTLRLSGLYGPGRTSLIRRALTGDPGSRRWGNRIHVEDAAGALAHLLALETPAPLYLGSDDLPALDTEVLAWLRETAGQLPVEAPAEGPIQGRRVRNAALRATGWQPAYPDYRSGYRPLLGPGV</sequence>
<proteinExistence type="predicted"/>
<dbReference type="InterPro" id="IPR036291">
    <property type="entry name" value="NAD(P)-bd_dom_sf"/>
</dbReference>
<dbReference type="PANTHER" id="PTHR48079:SF6">
    <property type="entry name" value="NAD(P)-BINDING DOMAIN-CONTAINING PROTEIN-RELATED"/>
    <property type="match status" value="1"/>
</dbReference>
<dbReference type="InterPro" id="IPR051783">
    <property type="entry name" value="NAD(P)-dependent_oxidoreduct"/>
</dbReference>
<dbReference type="PANTHER" id="PTHR48079">
    <property type="entry name" value="PROTEIN YEEZ"/>
    <property type="match status" value="1"/>
</dbReference>
<evidence type="ECO:0000259" key="1">
    <source>
        <dbReference type="Pfam" id="PF01370"/>
    </source>
</evidence>
<dbReference type="Proteomes" id="UP000623419">
    <property type="component" value="Unassembled WGS sequence"/>
</dbReference>
<feature type="domain" description="NAD-dependent epimerase/dehydratase" evidence="1">
    <location>
        <begin position="12"/>
        <end position="200"/>
    </location>
</feature>
<dbReference type="InterPro" id="IPR001509">
    <property type="entry name" value="Epimerase_deHydtase"/>
</dbReference>
<protein>
    <recommendedName>
        <fullName evidence="1">NAD-dependent epimerase/dehydratase domain-containing protein</fullName>
    </recommendedName>
</protein>
<organism evidence="2 3">
    <name type="scientific">Arenimonas soli</name>
    <dbReference type="NCBI Taxonomy" id="2269504"/>
    <lineage>
        <taxon>Bacteria</taxon>
        <taxon>Pseudomonadati</taxon>
        <taxon>Pseudomonadota</taxon>
        <taxon>Gammaproteobacteria</taxon>
        <taxon>Lysobacterales</taxon>
        <taxon>Lysobacteraceae</taxon>
        <taxon>Arenimonas</taxon>
    </lineage>
</organism>
<keyword evidence="3" id="KW-1185">Reference proteome</keyword>
<dbReference type="SUPFAM" id="SSF51735">
    <property type="entry name" value="NAD(P)-binding Rossmann-fold domains"/>
    <property type="match status" value="1"/>
</dbReference>
<gene>
    <name evidence="2" type="ORF">GCM10011521_25550</name>
</gene>
<dbReference type="Gene3D" id="3.40.50.720">
    <property type="entry name" value="NAD(P)-binding Rossmann-like Domain"/>
    <property type="match status" value="1"/>
</dbReference>
<reference evidence="3" key="1">
    <citation type="journal article" date="2019" name="Int. J. Syst. Evol. Microbiol.">
        <title>The Global Catalogue of Microorganisms (GCM) 10K type strain sequencing project: providing services to taxonomists for standard genome sequencing and annotation.</title>
        <authorList>
            <consortium name="The Broad Institute Genomics Platform"/>
            <consortium name="The Broad Institute Genome Sequencing Center for Infectious Disease"/>
            <person name="Wu L."/>
            <person name="Ma J."/>
        </authorList>
    </citation>
    <scope>NUCLEOTIDE SEQUENCE [LARGE SCALE GENOMIC DNA]</scope>
    <source>
        <strain evidence="3">CGMCC 1.15905</strain>
    </source>
</reference>
<comment type="caution">
    <text evidence="2">The sequence shown here is derived from an EMBL/GenBank/DDBJ whole genome shotgun (WGS) entry which is preliminary data.</text>
</comment>
<accession>A0ABQ1HRD1</accession>
<dbReference type="EMBL" id="BMKC01000003">
    <property type="protein sequence ID" value="GGA85958.1"/>
    <property type="molecule type" value="Genomic_DNA"/>
</dbReference>